<sequence length="188" mass="21252">MSPRRARAATTNNTANAPMSAAVINQLIKTRVAEALANQDIISNNSTNGDGSQNSGFGTVKFTTCTILGIALTWWNSHVKAVGLDVAYVIPWKILSNMMTAKYYPRSEIKKLEHEIWNLKVKDEVEKYMGRLPNMIQGNVMYAMPKTMQEAIELANDLMDQKVCTYAERQLENKRKQEENSRSNHNQQ</sequence>
<evidence type="ECO:0000313" key="2">
    <source>
        <dbReference type="EMBL" id="GJS95332.1"/>
    </source>
</evidence>
<dbReference type="GO" id="GO:0003964">
    <property type="term" value="F:RNA-directed DNA polymerase activity"/>
    <property type="evidence" value="ECO:0007669"/>
    <property type="project" value="UniProtKB-KW"/>
</dbReference>
<reference evidence="2" key="2">
    <citation type="submission" date="2022-01" db="EMBL/GenBank/DDBJ databases">
        <authorList>
            <person name="Yamashiro T."/>
            <person name="Shiraishi A."/>
            <person name="Satake H."/>
            <person name="Nakayama K."/>
        </authorList>
    </citation>
    <scope>NUCLEOTIDE SEQUENCE</scope>
</reference>
<dbReference type="EMBL" id="BQNB010011800">
    <property type="protein sequence ID" value="GJS95332.1"/>
    <property type="molecule type" value="Genomic_DNA"/>
</dbReference>
<dbReference type="InterPro" id="IPR005162">
    <property type="entry name" value="Retrotrans_gag_dom"/>
</dbReference>
<reference evidence="2" key="1">
    <citation type="journal article" date="2022" name="Int. J. Mol. Sci.">
        <title>Draft Genome of Tanacetum Coccineum: Genomic Comparison of Closely Related Tanacetum-Family Plants.</title>
        <authorList>
            <person name="Yamashiro T."/>
            <person name="Shiraishi A."/>
            <person name="Nakayama K."/>
            <person name="Satake H."/>
        </authorList>
    </citation>
    <scope>NUCLEOTIDE SEQUENCE</scope>
</reference>
<protein>
    <submittedName>
        <fullName evidence="2">Reverse transcriptase domain-containing protein</fullName>
    </submittedName>
</protein>
<dbReference type="Proteomes" id="UP001151760">
    <property type="component" value="Unassembled WGS sequence"/>
</dbReference>
<dbReference type="Pfam" id="PF03732">
    <property type="entry name" value="Retrotrans_gag"/>
    <property type="match status" value="1"/>
</dbReference>
<evidence type="ECO:0000259" key="1">
    <source>
        <dbReference type="Pfam" id="PF03732"/>
    </source>
</evidence>
<feature type="domain" description="Retrotransposon gag" evidence="1">
    <location>
        <begin position="62"/>
        <end position="135"/>
    </location>
</feature>
<proteinExistence type="predicted"/>
<keyword evidence="2" id="KW-0548">Nucleotidyltransferase</keyword>
<keyword evidence="2" id="KW-0808">Transferase</keyword>
<keyword evidence="3" id="KW-1185">Reference proteome</keyword>
<comment type="caution">
    <text evidence="2">The sequence shown here is derived from an EMBL/GenBank/DDBJ whole genome shotgun (WGS) entry which is preliminary data.</text>
</comment>
<organism evidence="2 3">
    <name type="scientific">Tanacetum coccineum</name>
    <dbReference type="NCBI Taxonomy" id="301880"/>
    <lineage>
        <taxon>Eukaryota</taxon>
        <taxon>Viridiplantae</taxon>
        <taxon>Streptophyta</taxon>
        <taxon>Embryophyta</taxon>
        <taxon>Tracheophyta</taxon>
        <taxon>Spermatophyta</taxon>
        <taxon>Magnoliopsida</taxon>
        <taxon>eudicotyledons</taxon>
        <taxon>Gunneridae</taxon>
        <taxon>Pentapetalae</taxon>
        <taxon>asterids</taxon>
        <taxon>campanulids</taxon>
        <taxon>Asterales</taxon>
        <taxon>Asteraceae</taxon>
        <taxon>Asteroideae</taxon>
        <taxon>Anthemideae</taxon>
        <taxon>Anthemidinae</taxon>
        <taxon>Tanacetum</taxon>
    </lineage>
</organism>
<accession>A0ABQ5A228</accession>
<gene>
    <name evidence="2" type="ORF">Tco_0802300</name>
</gene>
<evidence type="ECO:0000313" key="3">
    <source>
        <dbReference type="Proteomes" id="UP001151760"/>
    </source>
</evidence>
<name>A0ABQ5A228_9ASTR</name>
<keyword evidence="2" id="KW-0695">RNA-directed DNA polymerase</keyword>